<dbReference type="InterPro" id="IPR036388">
    <property type="entry name" value="WH-like_DNA-bd_sf"/>
</dbReference>
<dbReference type="InterPro" id="IPR036390">
    <property type="entry name" value="WH_DNA-bd_sf"/>
</dbReference>
<dbReference type="Proteomes" id="UP001526246">
    <property type="component" value="Unassembled WGS sequence"/>
</dbReference>
<accession>A0ABT3JHC5</accession>
<keyword evidence="1" id="KW-0805">Transcription regulation</keyword>
<feature type="domain" description="HTH crp-type" evidence="4">
    <location>
        <begin position="145"/>
        <end position="219"/>
    </location>
</feature>
<comment type="caution">
    <text evidence="5">The sequence shown here is derived from an EMBL/GenBank/DDBJ whole genome shotgun (WGS) entry which is preliminary data.</text>
</comment>
<dbReference type="RefSeq" id="WP_264883354.1">
    <property type="nucleotide sequence ID" value="NZ_JAPDOB010000002.1"/>
</dbReference>
<evidence type="ECO:0000256" key="3">
    <source>
        <dbReference type="ARBA" id="ARBA00023163"/>
    </source>
</evidence>
<dbReference type="Pfam" id="PF13545">
    <property type="entry name" value="HTH_Crp_2"/>
    <property type="match status" value="1"/>
</dbReference>
<dbReference type="InterPro" id="IPR014710">
    <property type="entry name" value="RmlC-like_jellyroll"/>
</dbReference>
<keyword evidence="2" id="KW-0238">DNA-binding</keyword>
<dbReference type="EMBL" id="JAPDOB010000002">
    <property type="protein sequence ID" value="MCW3798489.1"/>
    <property type="molecule type" value="Genomic_DNA"/>
</dbReference>
<evidence type="ECO:0000313" key="6">
    <source>
        <dbReference type="Proteomes" id="UP001526246"/>
    </source>
</evidence>
<evidence type="ECO:0000256" key="2">
    <source>
        <dbReference type="ARBA" id="ARBA00023125"/>
    </source>
</evidence>
<dbReference type="Gene3D" id="2.60.120.10">
    <property type="entry name" value="Jelly Rolls"/>
    <property type="match status" value="1"/>
</dbReference>
<dbReference type="InterPro" id="IPR012318">
    <property type="entry name" value="HTH_CRP"/>
</dbReference>
<dbReference type="Pfam" id="PF00027">
    <property type="entry name" value="cNMP_binding"/>
    <property type="match status" value="1"/>
</dbReference>
<gene>
    <name evidence="5" type="ORF">OMW55_11800</name>
</gene>
<dbReference type="InterPro" id="IPR018490">
    <property type="entry name" value="cNMP-bd_dom_sf"/>
</dbReference>
<reference evidence="5 6" key="1">
    <citation type="submission" date="2022-10" db="EMBL/GenBank/DDBJ databases">
        <title>Sphingomonas sp.</title>
        <authorList>
            <person name="Jin C."/>
        </authorList>
    </citation>
    <scope>NUCLEOTIDE SEQUENCE [LARGE SCALE GENOMIC DNA]</scope>
    <source>
        <strain evidence="5 6">BN140010</strain>
    </source>
</reference>
<dbReference type="CDD" id="cd00038">
    <property type="entry name" value="CAP_ED"/>
    <property type="match status" value="1"/>
</dbReference>
<sequence length="239" mass="26967">MIDKHLLKLRARDVISAEEEAFIRGGVSGSAKVPRDTVVVRAFDPIHTSNILVSGIACRLKDLGNGRRQITELHVPGDFTDVHGFSLKYLDHDILALTDCQFALVPHAHLQEMTERHAHLTRVYWFGTNLDAAIHREWALSLGRRDATARMAHLFCELYVRLELVGLVRQGAYDLPLTQVELSDCLGITPVHTNRTLQQLRSEGVVEFRSGQVIVHDLAALEAVAGFDPRYLYLQRMQR</sequence>
<evidence type="ECO:0000313" key="5">
    <source>
        <dbReference type="EMBL" id="MCW3798489.1"/>
    </source>
</evidence>
<evidence type="ECO:0000256" key="1">
    <source>
        <dbReference type="ARBA" id="ARBA00023015"/>
    </source>
</evidence>
<dbReference type="Gene3D" id="1.10.10.10">
    <property type="entry name" value="Winged helix-like DNA-binding domain superfamily/Winged helix DNA-binding domain"/>
    <property type="match status" value="1"/>
</dbReference>
<dbReference type="PROSITE" id="PS51063">
    <property type="entry name" value="HTH_CRP_2"/>
    <property type="match status" value="1"/>
</dbReference>
<keyword evidence="3" id="KW-0804">Transcription</keyword>
<proteinExistence type="predicted"/>
<organism evidence="5 6">
    <name type="scientific">Sphingomonas arvum</name>
    <dbReference type="NCBI Taxonomy" id="2992113"/>
    <lineage>
        <taxon>Bacteria</taxon>
        <taxon>Pseudomonadati</taxon>
        <taxon>Pseudomonadota</taxon>
        <taxon>Alphaproteobacteria</taxon>
        <taxon>Sphingomonadales</taxon>
        <taxon>Sphingomonadaceae</taxon>
        <taxon>Sphingomonas</taxon>
    </lineage>
</organism>
<dbReference type="SMART" id="SM00419">
    <property type="entry name" value="HTH_CRP"/>
    <property type="match status" value="1"/>
</dbReference>
<name>A0ABT3JHC5_9SPHN</name>
<evidence type="ECO:0000259" key="4">
    <source>
        <dbReference type="PROSITE" id="PS51063"/>
    </source>
</evidence>
<dbReference type="SUPFAM" id="SSF51206">
    <property type="entry name" value="cAMP-binding domain-like"/>
    <property type="match status" value="1"/>
</dbReference>
<dbReference type="SUPFAM" id="SSF46785">
    <property type="entry name" value="Winged helix' DNA-binding domain"/>
    <property type="match status" value="1"/>
</dbReference>
<keyword evidence="6" id="KW-1185">Reference proteome</keyword>
<dbReference type="InterPro" id="IPR000595">
    <property type="entry name" value="cNMP-bd_dom"/>
</dbReference>
<protein>
    <submittedName>
        <fullName evidence="5">Crp/Fnr family transcriptional regulator</fullName>
    </submittedName>
</protein>